<comment type="caution">
    <text evidence="2">The sequence shown here is derived from an EMBL/GenBank/DDBJ whole genome shotgun (WGS) entry which is preliminary data.</text>
</comment>
<dbReference type="AlphaFoldDB" id="A0AAV3R6U0"/>
<reference evidence="2 3" key="1">
    <citation type="submission" date="2024-01" db="EMBL/GenBank/DDBJ databases">
        <title>The complete chloroplast genome sequence of Lithospermum erythrorhizon: insights into the phylogenetic relationship among Boraginaceae species and the maternal lineages of purple gromwells.</title>
        <authorList>
            <person name="Okada T."/>
            <person name="Watanabe K."/>
        </authorList>
    </citation>
    <scope>NUCLEOTIDE SEQUENCE [LARGE SCALE GENOMIC DNA]</scope>
</reference>
<dbReference type="PANTHER" id="PTHR47074">
    <property type="entry name" value="BNAC02G40300D PROTEIN"/>
    <property type="match status" value="1"/>
</dbReference>
<dbReference type="Proteomes" id="UP001454036">
    <property type="component" value="Unassembled WGS sequence"/>
</dbReference>
<dbReference type="GO" id="GO:0003676">
    <property type="term" value="F:nucleic acid binding"/>
    <property type="evidence" value="ECO:0007669"/>
    <property type="project" value="InterPro"/>
</dbReference>
<proteinExistence type="predicted"/>
<dbReference type="InterPro" id="IPR044730">
    <property type="entry name" value="RNase_H-like_dom_plant"/>
</dbReference>
<feature type="domain" description="RNase H type-1" evidence="1">
    <location>
        <begin position="2"/>
        <end position="117"/>
    </location>
</feature>
<dbReference type="InterPro" id="IPR036397">
    <property type="entry name" value="RNaseH_sf"/>
</dbReference>
<dbReference type="PANTHER" id="PTHR47074:SF11">
    <property type="entry name" value="REVERSE TRANSCRIPTASE-LIKE PROTEIN"/>
    <property type="match status" value="1"/>
</dbReference>
<dbReference type="Pfam" id="PF13456">
    <property type="entry name" value="RVT_3"/>
    <property type="match status" value="1"/>
</dbReference>
<protein>
    <recommendedName>
        <fullName evidence="1">RNase H type-1 domain-containing protein</fullName>
    </recommendedName>
</protein>
<gene>
    <name evidence="2" type="ORF">LIER_25139</name>
</gene>
<keyword evidence="3" id="KW-1185">Reference proteome</keyword>
<dbReference type="Gene3D" id="3.30.420.10">
    <property type="entry name" value="Ribonuclease H-like superfamily/Ribonuclease H"/>
    <property type="match status" value="1"/>
</dbReference>
<evidence type="ECO:0000313" key="3">
    <source>
        <dbReference type="Proteomes" id="UP001454036"/>
    </source>
</evidence>
<dbReference type="SUPFAM" id="SSF53098">
    <property type="entry name" value="Ribonuclease H-like"/>
    <property type="match status" value="1"/>
</dbReference>
<dbReference type="EMBL" id="BAABME010007481">
    <property type="protein sequence ID" value="GAA0170998.1"/>
    <property type="molecule type" value="Genomic_DNA"/>
</dbReference>
<dbReference type="InterPro" id="IPR052929">
    <property type="entry name" value="RNase_H-like_EbsB-rel"/>
</dbReference>
<dbReference type="CDD" id="cd06222">
    <property type="entry name" value="RNase_H_like"/>
    <property type="match status" value="1"/>
</dbReference>
<name>A0AAV3R6U0_LITER</name>
<sequence>MDGAFKVSISGMGGIVRDHNGVLIAAVGFYDHVTTPLEAQIHAALKVLTWCIAKGYSQLMVETDSAMLAQMVRSKKAHRASINNIAHICHLVDSSGSTLSYIYREQNMAANWVAKEAMQGRSNRVWEPPDEPLRLRALLALECQGVPYIQR</sequence>
<accession>A0AAV3R6U0</accession>
<evidence type="ECO:0000259" key="1">
    <source>
        <dbReference type="Pfam" id="PF13456"/>
    </source>
</evidence>
<organism evidence="2 3">
    <name type="scientific">Lithospermum erythrorhizon</name>
    <name type="common">Purple gromwell</name>
    <name type="synonym">Lithospermum officinale var. erythrorhizon</name>
    <dbReference type="NCBI Taxonomy" id="34254"/>
    <lineage>
        <taxon>Eukaryota</taxon>
        <taxon>Viridiplantae</taxon>
        <taxon>Streptophyta</taxon>
        <taxon>Embryophyta</taxon>
        <taxon>Tracheophyta</taxon>
        <taxon>Spermatophyta</taxon>
        <taxon>Magnoliopsida</taxon>
        <taxon>eudicotyledons</taxon>
        <taxon>Gunneridae</taxon>
        <taxon>Pentapetalae</taxon>
        <taxon>asterids</taxon>
        <taxon>lamiids</taxon>
        <taxon>Boraginales</taxon>
        <taxon>Boraginaceae</taxon>
        <taxon>Boraginoideae</taxon>
        <taxon>Lithospermeae</taxon>
        <taxon>Lithospermum</taxon>
    </lineage>
</organism>
<evidence type="ECO:0000313" key="2">
    <source>
        <dbReference type="EMBL" id="GAA0170998.1"/>
    </source>
</evidence>
<dbReference type="GO" id="GO:0004523">
    <property type="term" value="F:RNA-DNA hybrid ribonuclease activity"/>
    <property type="evidence" value="ECO:0007669"/>
    <property type="project" value="InterPro"/>
</dbReference>
<dbReference type="InterPro" id="IPR012337">
    <property type="entry name" value="RNaseH-like_sf"/>
</dbReference>
<dbReference type="InterPro" id="IPR002156">
    <property type="entry name" value="RNaseH_domain"/>
</dbReference>